<dbReference type="GO" id="GO:0042148">
    <property type="term" value="P:DNA strand invasion"/>
    <property type="evidence" value="ECO:0007669"/>
    <property type="project" value="TreeGrafter"/>
</dbReference>
<dbReference type="Proteomes" id="UP000298138">
    <property type="component" value="Unassembled WGS sequence"/>
</dbReference>
<dbReference type="STRING" id="341454.A0A4S2MQR5"/>
<dbReference type="GO" id="GO:0000730">
    <property type="term" value="P:DNA recombinase assembly"/>
    <property type="evidence" value="ECO:0007669"/>
    <property type="project" value="TreeGrafter"/>
</dbReference>
<dbReference type="EMBL" id="ML220150">
    <property type="protein sequence ID" value="TGZ77709.1"/>
    <property type="molecule type" value="Genomic_DNA"/>
</dbReference>
<dbReference type="Pfam" id="PF14520">
    <property type="entry name" value="HHH_5"/>
    <property type="match status" value="1"/>
</dbReference>
<keyword evidence="3" id="KW-1185">Reference proteome</keyword>
<dbReference type="SUPFAM" id="SSF47794">
    <property type="entry name" value="Rad51 N-terminal domain-like"/>
    <property type="match status" value="1"/>
</dbReference>
<accession>A0A4S2MQR5</accession>
<dbReference type="GO" id="GO:0000150">
    <property type="term" value="F:DNA strand exchange activity"/>
    <property type="evidence" value="ECO:0007669"/>
    <property type="project" value="TreeGrafter"/>
</dbReference>
<dbReference type="AlphaFoldDB" id="A0A4S2MQR5"/>
<dbReference type="GO" id="GO:0003697">
    <property type="term" value="F:single-stranded DNA binding"/>
    <property type="evidence" value="ECO:0007669"/>
    <property type="project" value="TreeGrafter"/>
</dbReference>
<name>A0A4S2MQR5_9PEZI</name>
<dbReference type="GO" id="GO:0000166">
    <property type="term" value="F:nucleotide binding"/>
    <property type="evidence" value="ECO:0007669"/>
    <property type="project" value="InterPro"/>
</dbReference>
<reference evidence="2 3" key="1">
    <citation type="submission" date="2019-04" db="EMBL/GenBank/DDBJ databases">
        <title>Comparative genomics and transcriptomics to analyze fruiting body development in filamentous ascomycetes.</title>
        <authorList>
            <consortium name="DOE Joint Genome Institute"/>
            <person name="Lutkenhaus R."/>
            <person name="Traeger S."/>
            <person name="Breuer J."/>
            <person name="Kuo A."/>
            <person name="Lipzen A."/>
            <person name="Pangilinan J."/>
            <person name="Dilworth D."/>
            <person name="Sandor L."/>
            <person name="Poggeler S."/>
            <person name="Barry K."/>
            <person name="Grigoriev I.V."/>
            <person name="Nowrousian M."/>
        </authorList>
    </citation>
    <scope>NUCLEOTIDE SEQUENCE [LARGE SCALE GENOMIC DNA]</scope>
    <source>
        <strain evidence="2 3">CBS 389.68</strain>
    </source>
</reference>
<proteinExistence type="predicted"/>
<dbReference type="InParanoid" id="A0A4S2MQR5"/>
<organism evidence="2 3">
    <name type="scientific">Ascodesmis nigricans</name>
    <dbReference type="NCBI Taxonomy" id="341454"/>
    <lineage>
        <taxon>Eukaryota</taxon>
        <taxon>Fungi</taxon>
        <taxon>Dikarya</taxon>
        <taxon>Ascomycota</taxon>
        <taxon>Pezizomycotina</taxon>
        <taxon>Pezizomycetes</taxon>
        <taxon>Pezizales</taxon>
        <taxon>Ascodesmidaceae</taxon>
        <taxon>Ascodesmis</taxon>
    </lineage>
</organism>
<dbReference type="Gene3D" id="1.10.150.20">
    <property type="entry name" value="5' to 3' exonuclease, C-terminal subdomain"/>
    <property type="match status" value="1"/>
</dbReference>
<dbReference type="GO" id="GO:0000794">
    <property type="term" value="C:condensed nuclear chromosome"/>
    <property type="evidence" value="ECO:0007669"/>
    <property type="project" value="TreeGrafter"/>
</dbReference>
<dbReference type="GO" id="GO:0070192">
    <property type="term" value="P:chromosome organization involved in meiotic cell cycle"/>
    <property type="evidence" value="ECO:0007669"/>
    <property type="project" value="TreeGrafter"/>
</dbReference>
<evidence type="ECO:0000313" key="3">
    <source>
        <dbReference type="Proteomes" id="UP000298138"/>
    </source>
</evidence>
<gene>
    <name evidence="2" type="ORF">EX30DRAFT_181478</name>
</gene>
<dbReference type="GO" id="GO:0003690">
    <property type="term" value="F:double-stranded DNA binding"/>
    <property type="evidence" value="ECO:0007669"/>
    <property type="project" value="TreeGrafter"/>
</dbReference>
<evidence type="ECO:0000313" key="2">
    <source>
        <dbReference type="EMBL" id="TGZ77709.1"/>
    </source>
</evidence>
<keyword evidence="1" id="KW-0238">DNA-binding</keyword>
<dbReference type="PANTHER" id="PTHR22942:SF30">
    <property type="entry name" value="MEIOTIC RECOMBINATION PROTEIN DMC1_LIM15 HOMOLOG"/>
    <property type="match status" value="1"/>
</dbReference>
<evidence type="ECO:0000256" key="1">
    <source>
        <dbReference type="ARBA" id="ARBA00023125"/>
    </source>
</evidence>
<dbReference type="InterPro" id="IPR010995">
    <property type="entry name" value="DNA_repair_Rad51/TF_NusA_a-hlx"/>
</dbReference>
<evidence type="ECO:0008006" key="4">
    <source>
        <dbReference type="Google" id="ProtNLM"/>
    </source>
</evidence>
<dbReference type="GO" id="GO:0007131">
    <property type="term" value="P:reciprocal meiotic recombination"/>
    <property type="evidence" value="ECO:0007669"/>
    <property type="project" value="TreeGrafter"/>
</dbReference>
<dbReference type="GO" id="GO:0006312">
    <property type="term" value="P:mitotic recombination"/>
    <property type="evidence" value="ECO:0007669"/>
    <property type="project" value="TreeGrafter"/>
</dbReference>
<protein>
    <recommendedName>
        <fullName evidence="4">DNA recombination and repair protein Rad51-like C-terminal domain-containing protein</fullName>
    </recommendedName>
</protein>
<dbReference type="GO" id="GO:0008094">
    <property type="term" value="F:ATP-dependent activity, acting on DNA"/>
    <property type="evidence" value="ECO:0007669"/>
    <property type="project" value="TreeGrafter"/>
</dbReference>
<dbReference type="PANTHER" id="PTHR22942">
    <property type="entry name" value="RECA/RAD51/RADA DNA STRAND-PAIRING FAMILY MEMBER"/>
    <property type="match status" value="1"/>
</dbReference>
<sequence>MPSNNKMFTSRSCHYYPKSSDDGASSHLKPSATIHIFFSQTHSNSLLQLVCESHPFQPTMARESTVDFEDDDANGIVDVDQLQAHGIGASDINKLKAAGYWTIAAVCAATRRNLSKIKGFSEQKTEKIKEAASKCAVSHDT</sequence>
<dbReference type="OrthoDB" id="10251254at2759"/>